<organism evidence="2 3">
    <name type="scientific">Streptomyces mordarskii</name>
    <dbReference type="NCBI Taxonomy" id="1226758"/>
    <lineage>
        <taxon>Bacteria</taxon>
        <taxon>Bacillati</taxon>
        <taxon>Actinomycetota</taxon>
        <taxon>Actinomycetes</taxon>
        <taxon>Kitasatosporales</taxon>
        <taxon>Streptomycetaceae</taxon>
        <taxon>Streptomyces</taxon>
    </lineage>
</organism>
<accession>A0ABN1C4K3</accession>
<dbReference type="EMBL" id="BAAABZ010000006">
    <property type="protein sequence ID" value="GAA0511698.1"/>
    <property type="molecule type" value="Genomic_DNA"/>
</dbReference>
<proteinExistence type="predicted"/>
<comment type="caution">
    <text evidence="2">The sequence shown here is derived from an EMBL/GenBank/DDBJ whole genome shotgun (WGS) entry which is preliminary data.</text>
</comment>
<evidence type="ECO:0000256" key="1">
    <source>
        <dbReference type="SAM" id="SignalP"/>
    </source>
</evidence>
<feature type="chain" id="PRO_5047435547" description="Secreted protein" evidence="1">
    <location>
        <begin position="21"/>
        <end position="89"/>
    </location>
</feature>
<evidence type="ECO:0000313" key="3">
    <source>
        <dbReference type="Proteomes" id="UP001501576"/>
    </source>
</evidence>
<reference evidence="2 3" key="1">
    <citation type="journal article" date="2019" name="Int. J. Syst. Evol. Microbiol.">
        <title>The Global Catalogue of Microorganisms (GCM) 10K type strain sequencing project: providing services to taxonomists for standard genome sequencing and annotation.</title>
        <authorList>
            <consortium name="The Broad Institute Genomics Platform"/>
            <consortium name="The Broad Institute Genome Sequencing Center for Infectious Disease"/>
            <person name="Wu L."/>
            <person name="Ma J."/>
        </authorList>
    </citation>
    <scope>NUCLEOTIDE SEQUENCE [LARGE SCALE GENOMIC DNA]</scope>
    <source>
        <strain evidence="2 3">JCM 5052</strain>
    </source>
</reference>
<sequence>MATAAVAITGVVTTAAVAAAAEVAAVAVAEVAAAAAVVVAVAAEGAPDPLATTRPYGRHAARAVRLSLWSPRRPYGHAVLTVATPSLRL</sequence>
<keyword evidence="1" id="KW-0732">Signal</keyword>
<evidence type="ECO:0008006" key="4">
    <source>
        <dbReference type="Google" id="ProtNLM"/>
    </source>
</evidence>
<keyword evidence="3" id="KW-1185">Reference proteome</keyword>
<dbReference type="Proteomes" id="UP001501576">
    <property type="component" value="Unassembled WGS sequence"/>
</dbReference>
<gene>
    <name evidence="2" type="ORF">GCM10010390_12810</name>
</gene>
<feature type="signal peptide" evidence="1">
    <location>
        <begin position="1"/>
        <end position="20"/>
    </location>
</feature>
<protein>
    <recommendedName>
        <fullName evidence="4">Secreted protein</fullName>
    </recommendedName>
</protein>
<name>A0ABN1C4K3_9ACTN</name>
<evidence type="ECO:0000313" key="2">
    <source>
        <dbReference type="EMBL" id="GAA0511698.1"/>
    </source>
</evidence>